<evidence type="ECO:0000313" key="4">
    <source>
        <dbReference type="Proteomes" id="UP000008694"/>
    </source>
</evidence>
<dbReference type="GO" id="GO:0005975">
    <property type="term" value="P:carbohydrate metabolic process"/>
    <property type="evidence" value="ECO:0007669"/>
    <property type="project" value="InterPro"/>
</dbReference>
<dbReference type="EMBL" id="GL348714">
    <property type="protein sequence ID" value="EFH64321.1"/>
    <property type="molecule type" value="Genomic_DNA"/>
</dbReference>
<dbReference type="Gene3D" id="3.20.20.80">
    <property type="entry name" value="Glycosidases"/>
    <property type="match status" value="1"/>
</dbReference>
<proteinExistence type="inferred from homology"/>
<comment type="similarity">
    <text evidence="1 2">Belongs to the glycosyl hydrolase 1 family.</text>
</comment>
<organism evidence="4">
    <name type="scientific">Arabidopsis lyrata subsp. lyrata</name>
    <name type="common">Lyre-leaved rock-cress</name>
    <dbReference type="NCBI Taxonomy" id="81972"/>
    <lineage>
        <taxon>Eukaryota</taxon>
        <taxon>Viridiplantae</taxon>
        <taxon>Streptophyta</taxon>
        <taxon>Embryophyta</taxon>
        <taxon>Tracheophyta</taxon>
        <taxon>Spermatophyta</taxon>
        <taxon>Magnoliopsida</taxon>
        <taxon>eudicotyledons</taxon>
        <taxon>Gunneridae</taxon>
        <taxon>Pentapetalae</taxon>
        <taxon>rosids</taxon>
        <taxon>malvids</taxon>
        <taxon>Brassicales</taxon>
        <taxon>Brassicaceae</taxon>
        <taxon>Camelineae</taxon>
        <taxon>Arabidopsis</taxon>
    </lineage>
</organism>
<dbReference type="GO" id="GO:0008422">
    <property type="term" value="F:beta-glucosidase activity"/>
    <property type="evidence" value="ECO:0007669"/>
    <property type="project" value="TreeGrafter"/>
</dbReference>
<gene>
    <name evidence="3" type="ORF">ARALYDRAFT_893315</name>
</gene>
<evidence type="ECO:0000313" key="3">
    <source>
        <dbReference type="EMBL" id="EFH64321.1"/>
    </source>
</evidence>
<dbReference type="InterPro" id="IPR001360">
    <property type="entry name" value="Glyco_hydro_1"/>
</dbReference>
<sequence>MYLADTCFKHFGDRVKLWTTLNEPNNQIILSHLKGTFPPSRCSLPYDCALQDNIQSQIVGDHGEIQIRR</sequence>
<dbReference type="HOGENOM" id="CLU_2779279_0_0_1"/>
<name>D7KVE8_ARALL</name>
<dbReference type="PANTHER" id="PTHR10353:SF312">
    <property type="entry name" value="THIOGLUCOSIDASE"/>
    <property type="match status" value="1"/>
</dbReference>
<evidence type="ECO:0000256" key="1">
    <source>
        <dbReference type="ARBA" id="ARBA00010838"/>
    </source>
</evidence>
<keyword evidence="4" id="KW-1185">Reference proteome</keyword>
<dbReference type="InterPro" id="IPR017853">
    <property type="entry name" value="GH"/>
</dbReference>
<accession>D7KVE8</accession>
<dbReference type="Proteomes" id="UP000008694">
    <property type="component" value="Unassembled WGS sequence"/>
</dbReference>
<evidence type="ECO:0000256" key="2">
    <source>
        <dbReference type="RuleBase" id="RU003690"/>
    </source>
</evidence>
<reference evidence="4" key="1">
    <citation type="journal article" date="2011" name="Nat. Genet.">
        <title>The Arabidopsis lyrata genome sequence and the basis of rapid genome size change.</title>
        <authorList>
            <person name="Hu T.T."/>
            <person name="Pattyn P."/>
            <person name="Bakker E.G."/>
            <person name="Cao J."/>
            <person name="Cheng J.-F."/>
            <person name="Clark R.M."/>
            <person name="Fahlgren N."/>
            <person name="Fawcett J.A."/>
            <person name="Grimwood J."/>
            <person name="Gundlach H."/>
            <person name="Haberer G."/>
            <person name="Hollister J.D."/>
            <person name="Ossowski S."/>
            <person name="Ottilar R.P."/>
            <person name="Salamov A.A."/>
            <person name="Schneeberger K."/>
            <person name="Spannagl M."/>
            <person name="Wang X."/>
            <person name="Yang L."/>
            <person name="Nasrallah M.E."/>
            <person name="Bergelson J."/>
            <person name="Carrington J.C."/>
            <person name="Gaut B.S."/>
            <person name="Schmutz J."/>
            <person name="Mayer K.F.X."/>
            <person name="Van de Peer Y."/>
            <person name="Grigoriev I.V."/>
            <person name="Nordborg M."/>
            <person name="Weigel D."/>
            <person name="Guo Y.-L."/>
        </authorList>
    </citation>
    <scope>NUCLEOTIDE SEQUENCE [LARGE SCALE GENOMIC DNA]</scope>
    <source>
        <strain evidence="4">cv. MN47</strain>
    </source>
</reference>
<dbReference type="AlphaFoldDB" id="D7KVE8"/>
<dbReference type="Gramene" id="scaffold_200389.1">
    <property type="protein sequence ID" value="scaffold_200389.1"/>
    <property type="gene ID" value="scaffold_200389.1"/>
</dbReference>
<dbReference type="eggNOG" id="KOG0626">
    <property type="taxonomic scope" value="Eukaryota"/>
</dbReference>
<dbReference type="PANTHER" id="PTHR10353">
    <property type="entry name" value="GLYCOSYL HYDROLASE"/>
    <property type="match status" value="1"/>
</dbReference>
<dbReference type="Pfam" id="PF00232">
    <property type="entry name" value="Glyco_hydro_1"/>
    <property type="match status" value="1"/>
</dbReference>
<protein>
    <submittedName>
        <fullName evidence="3">Uncharacterized protein</fullName>
    </submittedName>
</protein>
<dbReference type="SUPFAM" id="SSF51445">
    <property type="entry name" value="(Trans)glycosidases"/>
    <property type="match status" value="1"/>
</dbReference>